<name>X1KYT7_9ZZZZ</name>
<dbReference type="InterPro" id="IPR014026">
    <property type="entry name" value="UDP-Glc/GDP-Man_DH_dimer"/>
</dbReference>
<dbReference type="InterPro" id="IPR013328">
    <property type="entry name" value="6PGD_dom2"/>
</dbReference>
<dbReference type="PANTHER" id="PTHR43750:SF3">
    <property type="entry name" value="UDP-GLUCOSE 6-DEHYDROGENASE TUAD"/>
    <property type="match status" value="1"/>
</dbReference>
<dbReference type="Gene3D" id="3.40.50.720">
    <property type="entry name" value="NAD(P)-binding Rossmann-like Domain"/>
    <property type="match status" value="1"/>
</dbReference>
<dbReference type="InterPro" id="IPR008927">
    <property type="entry name" value="6-PGluconate_DH-like_C_sf"/>
</dbReference>
<proteinExistence type="predicted"/>
<dbReference type="AlphaFoldDB" id="X1KYT7"/>
<evidence type="ECO:0000259" key="1">
    <source>
        <dbReference type="Pfam" id="PF00984"/>
    </source>
</evidence>
<accession>X1KYT7</accession>
<dbReference type="Pfam" id="PF00984">
    <property type="entry name" value="UDPG_MGDP_dh"/>
    <property type="match status" value="1"/>
</dbReference>
<feature type="domain" description="UDP-glucose/GDP-mannose dehydrogenase dimerisation" evidence="1">
    <location>
        <begin position="65"/>
        <end position="157"/>
    </location>
</feature>
<sequence>PDIGVCVNPEFLTEIHRSWADNESYARDFFSEERVVIGEFDRRSGDVLQALYKPLKVPVIKTDLKTAEMIKYACNCALASRISYWNEIYYICQRLGINSTLVTQVAGMDKRIGKYGTIYGKAFGGKCLPKDLEAFITFAKELGYEPKLLKEVEEINKKIGAERGIRE</sequence>
<comment type="caution">
    <text evidence="2">The sequence shown here is derived from an EMBL/GenBank/DDBJ whole genome shotgun (WGS) entry which is preliminary data.</text>
</comment>
<dbReference type="GO" id="GO:0016616">
    <property type="term" value="F:oxidoreductase activity, acting on the CH-OH group of donors, NAD or NADP as acceptor"/>
    <property type="evidence" value="ECO:0007669"/>
    <property type="project" value="InterPro"/>
</dbReference>
<protein>
    <recommendedName>
        <fullName evidence="1">UDP-glucose/GDP-mannose dehydrogenase dimerisation domain-containing protein</fullName>
    </recommendedName>
</protein>
<dbReference type="SUPFAM" id="SSF48179">
    <property type="entry name" value="6-phosphogluconate dehydrogenase C-terminal domain-like"/>
    <property type="match status" value="1"/>
</dbReference>
<dbReference type="PANTHER" id="PTHR43750">
    <property type="entry name" value="UDP-GLUCOSE 6-DEHYDROGENASE TUAD"/>
    <property type="match status" value="1"/>
</dbReference>
<reference evidence="2" key="1">
    <citation type="journal article" date="2014" name="Front. Microbiol.">
        <title>High frequency of phylogenetically diverse reductive dehalogenase-homologous genes in deep subseafloor sedimentary metagenomes.</title>
        <authorList>
            <person name="Kawai M."/>
            <person name="Futagami T."/>
            <person name="Toyoda A."/>
            <person name="Takaki Y."/>
            <person name="Nishi S."/>
            <person name="Hori S."/>
            <person name="Arai W."/>
            <person name="Tsubouchi T."/>
            <person name="Morono Y."/>
            <person name="Uchiyama I."/>
            <person name="Ito T."/>
            <person name="Fujiyama A."/>
            <person name="Inagaki F."/>
            <person name="Takami H."/>
        </authorList>
    </citation>
    <scope>NUCLEOTIDE SEQUENCE</scope>
    <source>
        <strain evidence="2">Expedition CK06-06</strain>
    </source>
</reference>
<feature type="non-terminal residue" evidence="2">
    <location>
        <position position="1"/>
    </location>
</feature>
<dbReference type="EMBL" id="BARV01007724">
    <property type="protein sequence ID" value="GAI11873.1"/>
    <property type="molecule type" value="Genomic_DNA"/>
</dbReference>
<evidence type="ECO:0000313" key="2">
    <source>
        <dbReference type="EMBL" id="GAI11873.1"/>
    </source>
</evidence>
<gene>
    <name evidence="2" type="ORF">S06H3_15681</name>
</gene>
<dbReference type="GO" id="GO:0051287">
    <property type="term" value="F:NAD binding"/>
    <property type="evidence" value="ECO:0007669"/>
    <property type="project" value="InterPro"/>
</dbReference>
<dbReference type="Gene3D" id="1.10.1040.10">
    <property type="entry name" value="N-(1-d-carboxylethyl)-l-norvaline Dehydrogenase, domain 2"/>
    <property type="match status" value="1"/>
</dbReference>
<organism evidence="2">
    <name type="scientific">marine sediment metagenome</name>
    <dbReference type="NCBI Taxonomy" id="412755"/>
    <lineage>
        <taxon>unclassified sequences</taxon>
        <taxon>metagenomes</taxon>
        <taxon>ecological metagenomes</taxon>
    </lineage>
</organism>